<evidence type="ECO:0000313" key="5">
    <source>
        <dbReference type="Proteomes" id="UP001152795"/>
    </source>
</evidence>
<accession>A0A6S7KD44</accession>
<organism evidence="4 5">
    <name type="scientific">Paramuricea clavata</name>
    <name type="common">Red gorgonian</name>
    <name type="synonym">Violescent sea-whip</name>
    <dbReference type="NCBI Taxonomy" id="317549"/>
    <lineage>
        <taxon>Eukaryota</taxon>
        <taxon>Metazoa</taxon>
        <taxon>Cnidaria</taxon>
        <taxon>Anthozoa</taxon>
        <taxon>Octocorallia</taxon>
        <taxon>Malacalcyonacea</taxon>
        <taxon>Plexauridae</taxon>
        <taxon>Paramuricea</taxon>
    </lineage>
</organism>
<gene>
    <name evidence="4" type="ORF">PACLA_8A019369</name>
</gene>
<keyword evidence="5" id="KW-1185">Reference proteome</keyword>
<keyword evidence="2" id="KW-0732">Signal</keyword>
<evidence type="ECO:0000256" key="1">
    <source>
        <dbReference type="ARBA" id="ARBA00007285"/>
    </source>
</evidence>
<evidence type="ECO:0000313" key="4">
    <source>
        <dbReference type="EMBL" id="CAB4025462.1"/>
    </source>
</evidence>
<reference evidence="4" key="1">
    <citation type="submission" date="2020-04" db="EMBL/GenBank/DDBJ databases">
        <authorList>
            <person name="Alioto T."/>
            <person name="Alioto T."/>
            <person name="Gomez Garrido J."/>
        </authorList>
    </citation>
    <scope>NUCLEOTIDE SEQUENCE</scope>
    <source>
        <strain evidence="4">A484AB</strain>
    </source>
</reference>
<dbReference type="PANTHER" id="PTHR15382">
    <property type="entry name" value="CTG4A-RELATED"/>
    <property type="match status" value="1"/>
</dbReference>
<dbReference type="EMBL" id="CACRXK020013616">
    <property type="protein sequence ID" value="CAB4025462.1"/>
    <property type="molecule type" value="Genomic_DNA"/>
</dbReference>
<dbReference type="AlphaFoldDB" id="A0A6S7KD44"/>
<dbReference type="OrthoDB" id="6020060at2759"/>
<evidence type="ECO:0000256" key="3">
    <source>
        <dbReference type="SAM" id="MobiDB-lite"/>
    </source>
</evidence>
<evidence type="ECO:0000256" key="2">
    <source>
        <dbReference type="ARBA" id="ARBA00022729"/>
    </source>
</evidence>
<dbReference type="Pfam" id="PF11938">
    <property type="entry name" value="DUF3456"/>
    <property type="match status" value="1"/>
</dbReference>
<proteinExistence type="inferred from homology"/>
<dbReference type="InterPro" id="IPR021852">
    <property type="entry name" value="DUF3456"/>
</dbReference>
<feature type="region of interest" description="Disordered" evidence="3">
    <location>
        <begin position="128"/>
        <end position="153"/>
    </location>
</feature>
<comment type="similarity">
    <text evidence="1">Belongs to the canopy family.</text>
</comment>
<protein>
    <submittedName>
        <fullName evidence="4">Uncharacterized protein</fullName>
    </submittedName>
</protein>
<dbReference type="Proteomes" id="UP001152795">
    <property type="component" value="Unassembled WGS sequence"/>
</dbReference>
<comment type="caution">
    <text evidence="4">The sequence shown here is derived from an EMBL/GenBank/DDBJ whole genome shotgun (WGS) entry which is preliminary data.</text>
</comment>
<dbReference type="PANTHER" id="PTHR15382:SF8">
    <property type="entry name" value="CANOPY B"/>
    <property type="match status" value="1"/>
</dbReference>
<sequence>MENVCDQMKSYVSRARRKFPYIKGVKSHFREGLDNLVENSAVKLNIETPPDDLMDDSTKEIIRLKFKCVYMLEEYEEDITEWYFQYREQNLLDWLCKLRVLNNEDQGCLGESDDLVAPEDDTTTTVYTVDDENQYKSPAARESEDESENEWHNRVDNIDFSESHLEL</sequence>
<name>A0A6S7KD44_PARCT</name>